<evidence type="ECO:0000313" key="3">
    <source>
        <dbReference type="Proteomes" id="UP000076154"/>
    </source>
</evidence>
<feature type="coiled-coil region" evidence="1">
    <location>
        <begin position="17"/>
        <end position="65"/>
    </location>
</feature>
<sequence length="202" mass="22774">MFSTIRRFFGSSSPAKLRRAQQNAERALERLSNNLETAKEAEILRARYEELKKRHKRLLEKQEASYGDEKVEPEVEEEEELVKYKVVAEEDGTMTCTLMSKSQDAESISLEFKITPPAEGEDPVQAILDAAEELVAKAMETIDEHSAILDNVQILHLANMFESAGCKLSRRKSRPLLRCVEVPSNCPAHGDIAKARRQGEDS</sequence>
<dbReference type="OrthoDB" id="3094360at2759"/>
<dbReference type="AlphaFoldDB" id="A0A369JUJ4"/>
<keyword evidence="1" id="KW-0175">Coiled coil</keyword>
<comment type="caution">
    <text evidence="2">The sequence shown here is derived from an EMBL/GenBank/DDBJ whole genome shotgun (WGS) entry which is preliminary data.</text>
</comment>
<evidence type="ECO:0000256" key="1">
    <source>
        <dbReference type="SAM" id="Coils"/>
    </source>
</evidence>
<protein>
    <submittedName>
        <fullName evidence="2">Uncharacterized protein</fullName>
    </submittedName>
</protein>
<organism evidence="2 3">
    <name type="scientific">Hypsizygus marmoreus</name>
    <name type="common">White beech mushroom</name>
    <name type="synonym">Agaricus marmoreus</name>
    <dbReference type="NCBI Taxonomy" id="39966"/>
    <lineage>
        <taxon>Eukaryota</taxon>
        <taxon>Fungi</taxon>
        <taxon>Dikarya</taxon>
        <taxon>Basidiomycota</taxon>
        <taxon>Agaricomycotina</taxon>
        <taxon>Agaricomycetes</taxon>
        <taxon>Agaricomycetidae</taxon>
        <taxon>Agaricales</taxon>
        <taxon>Tricholomatineae</taxon>
        <taxon>Lyophyllaceae</taxon>
        <taxon>Hypsizygus</taxon>
    </lineage>
</organism>
<dbReference type="Proteomes" id="UP000076154">
    <property type="component" value="Unassembled WGS sequence"/>
</dbReference>
<proteinExistence type="predicted"/>
<dbReference type="InParanoid" id="A0A369JUJ4"/>
<gene>
    <name evidence="2" type="ORF">Hypma_007498</name>
</gene>
<name>A0A369JUJ4_HYPMA</name>
<dbReference type="EMBL" id="LUEZ02000041">
    <property type="protein sequence ID" value="RDB25448.1"/>
    <property type="molecule type" value="Genomic_DNA"/>
</dbReference>
<accession>A0A369JUJ4</accession>
<evidence type="ECO:0000313" key="2">
    <source>
        <dbReference type="EMBL" id="RDB25448.1"/>
    </source>
</evidence>
<reference evidence="2" key="1">
    <citation type="submission" date="2018-04" db="EMBL/GenBank/DDBJ databases">
        <title>Whole genome sequencing of Hypsizygus marmoreus.</title>
        <authorList>
            <person name="Choi I.-G."/>
            <person name="Min B."/>
            <person name="Kim J.-G."/>
            <person name="Kim S."/>
            <person name="Oh Y.-L."/>
            <person name="Kong W.-S."/>
            <person name="Park H."/>
            <person name="Jeong J."/>
            <person name="Song E.-S."/>
        </authorList>
    </citation>
    <scope>NUCLEOTIDE SEQUENCE [LARGE SCALE GENOMIC DNA]</scope>
    <source>
        <strain evidence="2">51987-8</strain>
    </source>
</reference>
<keyword evidence="3" id="KW-1185">Reference proteome</keyword>